<accession>A9LGQ8</accession>
<evidence type="ECO:0000313" key="1">
    <source>
        <dbReference type="EMBL" id="ABX10579.1"/>
    </source>
</evidence>
<dbReference type="AlphaFoldDB" id="A9LGQ8"/>
<sequence>MEKLPSEEYVEQAYLFRAMSQRMTPTDPVQDMLGHLREEILATTKLPMAIDYLLAELNHVGTMSTAMGKLSHYFTPFQTYLVAAAESEAGRFDMNLALLILEHEAKFRAAGAPPASMFFFQFETVSRNRLAYDPAIEAISQDPVYDAKWSRWILKVRHQIGIVDLADLVYVHSEHYVQRQQQTGQANLQTPDPLLFGEKEGRIALANRSKEPMFLFSALQRQLNYPVVPKPQRKDPNQDVIPKMVRTLERIEIRLKLLEDEQREKGIDLSQFYDSKNRQKFD</sequence>
<reference evidence="1" key="1">
    <citation type="journal article" date="2007" name="ISME J.">
        <title>Fosmids of novel marine Planctomycetes from the Namibian and Oregon coast upwelling systems and their cross-comparison with planctomycete genomes.</title>
        <authorList>
            <person name="Woebken D."/>
            <person name="Teeling H."/>
            <person name="Wecker P."/>
            <person name="Dumitriu A."/>
            <person name="Kostadinov I."/>
            <person name="DeLong E.F."/>
            <person name="Amann R."/>
            <person name="Gloeckner F.O."/>
        </authorList>
    </citation>
    <scope>NUCLEOTIDE SEQUENCE</scope>
</reference>
<gene>
    <name evidence="1" type="ORF">5H12_17</name>
</gene>
<organism evidence="1">
    <name type="scientific">uncultured planctomycete 5H12</name>
    <dbReference type="NCBI Taxonomy" id="455067"/>
    <lineage>
        <taxon>Bacteria</taxon>
        <taxon>Pseudomonadati</taxon>
        <taxon>Planctomycetota</taxon>
        <taxon>Planctomycetia</taxon>
        <taxon>Planctomycetales</taxon>
        <taxon>environmental samples</taxon>
    </lineage>
</organism>
<proteinExistence type="predicted"/>
<name>A9LGQ8_9BACT</name>
<protein>
    <submittedName>
        <fullName evidence="1">Uncharacterized protein</fullName>
    </submittedName>
</protein>
<dbReference type="EMBL" id="EF591884">
    <property type="protein sequence ID" value="ABX10579.1"/>
    <property type="molecule type" value="Genomic_DNA"/>
</dbReference>